<dbReference type="Pfam" id="PF00454">
    <property type="entry name" value="PI3_PI4_kinase"/>
    <property type="match status" value="1"/>
</dbReference>
<dbReference type="GO" id="GO:0000723">
    <property type="term" value="P:telomere maintenance"/>
    <property type="evidence" value="ECO:0007669"/>
    <property type="project" value="TreeGrafter"/>
</dbReference>
<feature type="domain" description="PI3K/PI4K catalytic" evidence="13">
    <location>
        <begin position="2947"/>
        <end position="3307"/>
    </location>
</feature>
<feature type="region of interest" description="Disordered" evidence="12">
    <location>
        <begin position="2067"/>
        <end position="2092"/>
    </location>
</feature>
<accession>A0AAD3H2B1</accession>
<feature type="compositionally biased region" description="Low complexity" evidence="12">
    <location>
        <begin position="1"/>
        <end position="10"/>
    </location>
</feature>
<keyword evidence="7" id="KW-0227">DNA damage</keyword>
<dbReference type="Pfam" id="PF25030">
    <property type="entry name" value="M-HEAT_ATR"/>
    <property type="match status" value="1"/>
</dbReference>
<dbReference type="CDD" id="cd00892">
    <property type="entry name" value="PIKKc_ATR"/>
    <property type="match status" value="1"/>
</dbReference>
<evidence type="ECO:0000256" key="10">
    <source>
        <dbReference type="ARBA" id="ARBA00023204"/>
    </source>
</evidence>
<evidence type="ECO:0000313" key="17">
    <source>
        <dbReference type="Proteomes" id="UP001054902"/>
    </source>
</evidence>
<keyword evidence="10" id="KW-0234">DNA repair</keyword>
<gene>
    <name evidence="16" type="ORF">CTEN210_03759</name>
</gene>
<feature type="compositionally biased region" description="Acidic residues" evidence="12">
    <location>
        <begin position="2718"/>
        <end position="2727"/>
    </location>
</feature>
<evidence type="ECO:0000256" key="8">
    <source>
        <dbReference type="ARBA" id="ARBA00022777"/>
    </source>
</evidence>
<keyword evidence="4" id="KW-0723">Serine/threonine-protein kinase</keyword>
<sequence>MSSRSNNQSSSKRRKRVSSKSLLIRLAESCHAHRTNFHSTQQDDTDYESPSEEEIKACASDMEKLRNAMPMIEAACHSKKDNDAVDAKQVNHLCLFYNSVVEGVYCPQSLELLFDNGRLGIEIIPRVFQLLRHLSSKSIIQDVIKAMENQALQGKNESSFAHKENNVETQKEIWNQKVEPKCVADQIANTCAVLINSIPDEQLQKDIVHDLIQTLESLIVLNKINVFQDRVQHDDLLTAQDKNDVSIDIFVDLIQQPDQGFQEFVVGIDSSDELFLLQSTILRILFQLFVMQSMQHVDGQFLSQSDEDGNTRYSHINHGARYRLDFTFLEKLIELIQQIFEGNASSIVQMSGVLLMTQSKLMATNLLHLLGQECIQRSFASEVDRANLLNLVSMIPKLIKLHFISSEPIINEEVSDTMMDAQRCLFGKISSSFSVLVHEYFLSPSIDKFEQRQRSLTHMYGLFDCVPGVITLKEVDRCSSRLVENILRAIHVTLENWIASKHFSLLGELFMYCTSRKYFGPLVSLLSTSNHVTTATAVLACFSKLDSNHVDLRHISELALIPDDSLANKRRRLDSDSNYEDTVSETTLLENEVTFVTSLAFYFRNILRKSNQVPQVASMQYDTFVVSLEGKGIHQIFDAIFVLETLVASCVPHSDEVLQVLETLYTSSIVISEFIAKERRTTSDVQSNIASLLSSATRLMWSPKVELKSDLRTKLLSTVSLATSKFCFLTTLPPSSIEQNPLSANSILQDDCAGLPSLYMSALQKKEKPCSGNCQNLKNSFGSTSSLVNDCCCHFYDFQPSTKGKTNKICYLALIEDSLGAKERYVIGLDIFIACLDSSNNGVDRCLLVSLQCLLSSGQRQSYESILKASFEDVNMEAIHCLPILAQVYVKDFFEQPDLLSDKILWFERIVVLGKRVDPEASRCLMVALIECLRNLLSLALSNSRDPTAFDATMFSVHSFRNSEPKALERLEINVHISDIFKVLQKVEFNKTLIDYAPFRKSLLRLLKVVHRISPKETLSVFNSLNIDISDNENELQSTDKNGLFWLLRLPFADENDEVREISASWLGSMALNHDQLFLRILYDSNNVNIHLAIEKFFSDIDSSLDGFCGLTQIEASSTMRSTLTSTTSGITKEVEMKKSLSAVRFLSTLCRNHGNVEIIRDAIATKVASRLFRIWINFASQIIYKEGEKIDKEIVAQSAFRELLCHKELFQNLIPNYQVKFLPGILCEILSRTLFNTTGKPSSTRIDETHRMVCVFIENFMMKSDESERDLLESDRLQEVLKYFDFVLPSIIAGLVLEQDLVLIRECTRFRLFLLSELRRLQQKHEMGESINKKKSDKTSKIRLSRRFSSEELQRHTSKLCISKSSNLNILGYVIKALLLEQDKAPIYFFLQKIGKSKITFSALLQQSNFFILDELLCELGECEEYPGPNDFEEDQWKSIYKSKMAFQALQRAALSLYHTEAEDGNSEDANILSLHTKDLVRQSSEANTKTLEWIRNNFMRLLVSVTTKWKRGSLEKKISAMRSLRVLLRFVKKDESPQFTTQIFGIIDGCMHLEVEDTKSHTGKYLSRLQFLSVRCLSHFIRILLAQDIKVVGDHLCHIVVSLSPLFSNSSLENEEMTDKDDFTLRATDDAVDTLELLVDGKIGKRLSKQFQHVPFLPLDQRLQHVRGNLKRYGVNFDNLLLLSTQISTSTSNSRNCKGTDEEDQLLNNRVLCDALTKRLHSLGKLLDHENRNVRRISLIHIKDIVRSHRELFEAVIRNEDISLRFLTVKAKRRPHDGSTESLSVFLKLLLKKCATEKDDELRNMLAICLGEIGGVDPSFVGTDDMFEEANDPSKAWLLSRGVPWKSKSVRYYYQLQLITTHFVAALRAAPTPTDQHKIAFAIQELLKQIHIETVNHQSSTEGLSEGEMNPWLKNQLVEAGVLTVIEPYWKSQYSQTEATKPKTPPFFVSSKSYYLWLADLGRYMIERSHANETSCYREMFYACRSAIRSQIGLSILEFLLPLLILDALCFGNESDKTAIINELQSVLNNVESAAMDSLEVQKSVECIFSMIKIFQHWNNTEQEDRYKQQRGSNKHSSRGRSHTSSSSNWPADDSMFAIEELLEAIPFDLCAKAASKVGMFAQSLQFLEIYSRKHEAKRIFDIIDDESDKEKDNGLVNPNAEHMLSVMHTSHMDFSLANTLFGELNDCDSMSAFMNKVEHSNPIDRINEKKSNKNWDSVLRLSELTMQIGDNSSTELKNFLKKSQLEALLEKRHYESVLASVESIMKGLENGSSANRNNVDTLPYAIKASWHLGQWDKLNTLLDTFYSNDTQEETRDYELAIGKSMAIIHQRKFEDISQIVHEARKGIMPSLSVVANEGYHRAYPYLLKLQCLREIEDAANVLSDTNLHSSRSTLFPSHNETSMDNLSVRIALSNLASNTKEEASLWLTSGEKARKEGLFNLAESSFTRAKYLFEKLQAANDESTSASIEDFKINLLEVNLQLAKVQHEFKPVQALHMIKDFEVERIIRNGLMNAEKDAFLKALSKKGERFSCARNLLQQTEWIVESGLQAGSEVTNRYKLLVAVTPEWEKANFMYAKYLDSVLESRINILASSRGENADDEISRGSIMKSDKVCRKYLISTIQQYIESLKLGQDHVFQALPRMLTLWFDFTAIVNWDFVKVRADEEEWGDKKTFYVKLTDVDEAVFVVDLESVDKKMLVRNGIEFVPFDSLKEKEEEEEEEEDEKEQKRKKDKKGKKSKKHKNKKDKEDTEEEEDKRTKIDKYVEMKDEDLCKHQEEVKAIVRKGMKSIAISSLYTVLPQLISRINHIDQETVQVVKHILQKILVKFPAQSLWHLSVLRHSTDKTRAQVGKEIFDEAQQFLEKNEDLYSRDLLESSAKLMKHLITIAKYKPSKQDRRNAKLQLNTLGGKVTLKDYLPPIQAALTVSPSLGKDPFPRNIPRMRGFHENVTIMSSKAKPKRISVFAVTEDTKISTEPRDLSVPQDCDIGQFHFLLKQEAKGDLRKDARVQDLNTVINRLFATPSTSSSAGRQQRRLKLRTFSVVCLSEDCGILEWVPNTNSFRNLVSSSYNPYAGQYSARRRGRRITNFTDPNLQKSFISCQEIFLKTGNLSKAAHDYKEFMLKEYPPVFYWWFVQNFQDPHKWFEARTRFALSAASWAAVGHMIGLGDRHSENILIDTTCGECVHVDFDCIFDKGLTLPTPEVVPFRLTPNMLDGFGPTGADGVFTGGLTSAMTTLRQNRDVLLSVLEPFIRDPVIDWKTRSAQNAITNDRDGKVNAEAKRSIRVIDERLRGIYNLKNPNFKKVKRTDRTGTYDEVANMVPLSVEGQVQKMIVEATSHENLVLMYVGWMSWL</sequence>
<dbReference type="EMBL" id="BLLK01000022">
    <property type="protein sequence ID" value="GFH47284.1"/>
    <property type="molecule type" value="Genomic_DNA"/>
</dbReference>
<evidence type="ECO:0000256" key="5">
    <source>
        <dbReference type="ARBA" id="ARBA00022679"/>
    </source>
</evidence>
<evidence type="ECO:0000259" key="14">
    <source>
        <dbReference type="PROSITE" id="PS51189"/>
    </source>
</evidence>
<dbReference type="InterPro" id="IPR036940">
    <property type="entry name" value="PI3/4_kinase_cat_sf"/>
</dbReference>
<feature type="region of interest" description="Disordered" evidence="12">
    <location>
        <begin position="2717"/>
        <end position="2760"/>
    </location>
</feature>
<keyword evidence="8" id="KW-0418">Kinase</keyword>
<dbReference type="InterPro" id="IPR011009">
    <property type="entry name" value="Kinase-like_dom_sf"/>
</dbReference>
<dbReference type="Pfam" id="PF02260">
    <property type="entry name" value="FATC"/>
    <property type="match status" value="1"/>
</dbReference>
<evidence type="ECO:0000256" key="2">
    <source>
        <dbReference type="ARBA" id="ARBA00010769"/>
    </source>
</evidence>
<evidence type="ECO:0000256" key="6">
    <source>
        <dbReference type="ARBA" id="ARBA00022741"/>
    </source>
</evidence>
<dbReference type="PANTHER" id="PTHR11139:SF69">
    <property type="entry name" value="SERINE_THREONINE-PROTEIN KINASE ATR"/>
    <property type="match status" value="1"/>
</dbReference>
<evidence type="ECO:0000259" key="13">
    <source>
        <dbReference type="PROSITE" id="PS50290"/>
    </source>
</evidence>
<dbReference type="GO" id="GO:0005694">
    <property type="term" value="C:chromosome"/>
    <property type="evidence" value="ECO:0007669"/>
    <property type="project" value="TreeGrafter"/>
</dbReference>
<dbReference type="InterPro" id="IPR003152">
    <property type="entry name" value="FATC_dom"/>
</dbReference>
<dbReference type="GO" id="GO:0000077">
    <property type="term" value="P:DNA damage checkpoint signaling"/>
    <property type="evidence" value="ECO:0007669"/>
    <property type="project" value="TreeGrafter"/>
</dbReference>
<evidence type="ECO:0000256" key="9">
    <source>
        <dbReference type="ARBA" id="ARBA00022840"/>
    </source>
</evidence>
<dbReference type="PROSITE" id="PS51190">
    <property type="entry name" value="FATC"/>
    <property type="match status" value="1"/>
</dbReference>
<keyword evidence="17" id="KW-1185">Reference proteome</keyword>
<dbReference type="Gene3D" id="3.30.1010.10">
    <property type="entry name" value="Phosphatidylinositol 3-kinase Catalytic Subunit, Chain A, domain 4"/>
    <property type="match status" value="1"/>
</dbReference>
<dbReference type="PROSITE" id="PS50290">
    <property type="entry name" value="PI3_4_KINASE_3"/>
    <property type="match status" value="1"/>
</dbReference>
<evidence type="ECO:0000259" key="15">
    <source>
        <dbReference type="PROSITE" id="PS51190"/>
    </source>
</evidence>
<dbReference type="EC" id="2.7.11.1" evidence="3"/>
<dbReference type="SUPFAM" id="SSF48371">
    <property type="entry name" value="ARM repeat"/>
    <property type="match status" value="1"/>
</dbReference>
<dbReference type="SMART" id="SM01343">
    <property type="entry name" value="FATC"/>
    <property type="match status" value="1"/>
</dbReference>
<dbReference type="Pfam" id="PF02259">
    <property type="entry name" value="FAT"/>
    <property type="match status" value="1"/>
</dbReference>
<reference evidence="16 17" key="1">
    <citation type="journal article" date="2021" name="Sci. Rep.">
        <title>The genome of the diatom Chaetoceros tenuissimus carries an ancient integrated fragment of an extant virus.</title>
        <authorList>
            <person name="Hongo Y."/>
            <person name="Kimura K."/>
            <person name="Takaki Y."/>
            <person name="Yoshida Y."/>
            <person name="Baba S."/>
            <person name="Kobayashi G."/>
            <person name="Nagasaki K."/>
            <person name="Hano T."/>
            <person name="Tomaru Y."/>
        </authorList>
    </citation>
    <scope>NUCLEOTIDE SEQUENCE [LARGE SCALE GENOMIC DNA]</scope>
    <source>
        <strain evidence="16 17">NIES-3715</strain>
    </source>
</reference>
<evidence type="ECO:0000256" key="4">
    <source>
        <dbReference type="ARBA" id="ARBA00022527"/>
    </source>
</evidence>
<keyword evidence="11" id="KW-0539">Nucleus</keyword>
<dbReference type="Pfam" id="PF23593">
    <property type="entry name" value="HEAT_ATR"/>
    <property type="match status" value="1"/>
</dbReference>
<dbReference type="InterPro" id="IPR057564">
    <property type="entry name" value="HEAT_ATR"/>
</dbReference>
<feature type="compositionally biased region" description="Basic residues" evidence="12">
    <location>
        <begin position="2075"/>
        <end position="2084"/>
    </location>
</feature>
<evidence type="ECO:0000256" key="7">
    <source>
        <dbReference type="ARBA" id="ARBA00022763"/>
    </source>
</evidence>
<dbReference type="SMART" id="SM00146">
    <property type="entry name" value="PI3Kc"/>
    <property type="match status" value="1"/>
</dbReference>
<comment type="subcellular location">
    <subcellularLocation>
        <location evidence="1">Nucleus</location>
    </subcellularLocation>
</comment>
<dbReference type="GO" id="GO:0005634">
    <property type="term" value="C:nucleus"/>
    <property type="evidence" value="ECO:0007669"/>
    <property type="project" value="UniProtKB-SubCell"/>
</dbReference>
<dbReference type="GO" id="GO:0004674">
    <property type="term" value="F:protein serine/threonine kinase activity"/>
    <property type="evidence" value="ECO:0007669"/>
    <property type="project" value="UniProtKB-KW"/>
</dbReference>
<protein>
    <recommendedName>
        <fullName evidence="3">non-specific serine/threonine protein kinase</fullName>
        <ecNumber evidence="3">2.7.11.1</ecNumber>
    </recommendedName>
</protein>
<keyword evidence="9" id="KW-0067">ATP-binding</keyword>
<name>A0AAD3H2B1_9STRA</name>
<evidence type="ECO:0000313" key="16">
    <source>
        <dbReference type="EMBL" id="GFH47284.1"/>
    </source>
</evidence>
<keyword evidence="5" id="KW-0808">Transferase</keyword>
<proteinExistence type="inferred from homology"/>
<dbReference type="InterPro" id="IPR050517">
    <property type="entry name" value="DDR_Repair_Kinase"/>
</dbReference>
<feature type="domain" description="FAT" evidence="14">
    <location>
        <begin position="2112"/>
        <end position="2844"/>
    </location>
</feature>
<dbReference type="GO" id="GO:0005524">
    <property type="term" value="F:ATP binding"/>
    <property type="evidence" value="ECO:0007669"/>
    <property type="project" value="UniProtKB-KW"/>
</dbReference>
<feature type="region of interest" description="Disordered" evidence="12">
    <location>
        <begin position="1"/>
        <end position="21"/>
    </location>
</feature>
<dbReference type="InterPro" id="IPR056802">
    <property type="entry name" value="ATR-like_M-HEAT"/>
</dbReference>
<dbReference type="Proteomes" id="UP001054902">
    <property type="component" value="Unassembled WGS sequence"/>
</dbReference>
<keyword evidence="6" id="KW-0547">Nucleotide-binding</keyword>
<organism evidence="16 17">
    <name type="scientific">Chaetoceros tenuissimus</name>
    <dbReference type="NCBI Taxonomy" id="426638"/>
    <lineage>
        <taxon>Eukaryota</taxon>
        <taxon>Sar</taxon>
        <taxon>Stramenopiles</taxon>
        <taxon>Ochrophyta</taxon>
        <taxon>Bacillariophyta</taxon>
        <taxon>Coscinodiscophyceae</taxon>
        <taxon>Chaetocerotophycidae</taxon>
        <taxon>Chaetocerotales</taxon>
        <taxon>Chaetocerotaceae</taxon>
        <taxon>Chaetoceros</taxon>
    </lineage>
</organism>
<evidence type="ECO:0000256" key="11">
    <source>
        <dbReference type="ARBA" id="ARBA00023242"/>
    </source>
</evidence>
<dbReference type="Gene3D" id="1.10.1070.11">
    <property type="entry name" value="Phosphatidylinositol 3-/4-kinase, catalytic domain"/>
    <property type="match status" value="1"/>
</dbReference>
<comment type="similarity">
    <text evidence="2">Belongs to the PI3/PI4-kinase family. ATM subfamily.</text>
</comment>
<dbReference type="InterPro" id="IPR003151">
    <property type="entry name" value="PIK-rel_kinase_FAT"/>
</dbReference>
<evidence type="ECO:0000256" key="1">
    <source>
        <dbReference type="ARBA" id="ARBA00004123"/>
    </source>
</evidence>
<comment type="caution">
    <text evidence="16">The sequence shown here is derived from an EMBL/GenBank/DDBJ whole genome shotgun (WGS) entry which is preliminary data.</text>
</comment>
<dbReference type="InterPro" id="IPR000403">
    <property type="entry name" value="PI3/4_kinase_cat_dom"/>
</dbReference>
<evidence type="ECO:0000256" key="12">
    <source>
        <dbReference type="SAM" id="MobiDB-lite"/>
    </source>
</evidence>
<dbReference type="PANTHER" id="PTHR11139">
    <property type="entry name" value="ATAXIA TELANGIECTASIA MUTATED ATM -RELATED"/>
    <property type="match status" value="1"/>
</dbReference>
<dbReference type="InterPro" id="IPR016024">
    <property type="entry name" value="ARM-type_fold"/>
</dbReference>
<dbReference type="GO" id="GO:0006281">
    <property type="term" value="P:DNA repair"/>
    <property type="evidence" value="ECO:0007669"/>
    <property type="project" value="UniProtKB-KW"/>
</dbReference>
<dbReference type="InterPro" id="IPR014009">
    <property type="entry name" value="PIK_FAT"/>
</dbReference>
<dbReference type="PROSITE" id="PS51189">
    <property type="entry name" value="FAT"/>
    <property type="match status" value="1"/>
</dbReference>
<feature type="compositionally biased region" description="Basic residues" evidence="12">
    <location>
        <begin position="2731"/>
        <end position="2747"/>
    </location>
</feature>
<evidence type="ECO:0000256" key="3">
    <source>
        <dbReference type="ARBA" id="ARBA00012513"/>
    </source>
</evidence>
<dbReference type="SUPFAM" id="SSF56112">
    <property type="entry name" value="Protein kinase-like (PK-like)"/>
    <property type="match status" value="1"/>
</dbReference>
<feature type="domain" description="FATC" evidence="15">
    <location>
        <begin position="3322"/>
        <end position="3354"/>
    </location>
</feature>